<organism evidence="4 5">
    <name type="scientific">Ichthyophthirius multifiliis</name>
    <name type="common">White spot disease agent</name>
    <name type="synonym">Ich</name>
    <dbReference type="NCBI Taxonomy" id="5932"/>
    <lineage>
        <taxon>Eukaryota</taxon>
        <taxon>Sar</taxon>
        <taxon>Alveolata</taxon>
        <taxon>Ciliophora</taxon>
        <taxon>Intramacronucleata</taxon>
        <taxon>Oligohymenophorea</taxon>
        <taxon>Hymenostomatida</taxon>
        <taxon>Ophryoglenina</taxon>
        <taxon>Ichthyophthirius</taxon>
    </lineage>
</organism>
<dbReference type="STRING" id="857967.G0QTR4"/>
<dbReference type="GO" id="GO:0046872">
    <property type="term" value="F:metal ion binding"/>
    <property type="evidence" value="ECO:0007669"/>
    <property type="project" value="InterPro"/>
</dbReference>
<gene>
    <name evidence="4" type="ORF">IMG5_110900</name>
</gene>
<keyword evidence="1" id="KW-0547">Nucleotide-binding</keyword>
<dbReference type="PANTHER" id="PTHR46069">
    <property type="entry name" value="TUBULIN TYROSINE LIGASE"/>
    <property type="match status" value="1"/>
</dbReference>
<keyword evidence="5" id="KW-1185">Reference proteome</keyword>
<dbReference type="AlphaFoldDB" id="G0QTR4"/>
<name>G0QTR4_ICHMU</name>
<accession>G0QTR4</accession>
<dbReference type="RefSeq" id="XP_004034871.1">
    <property type="nucleotide sequence ID" value="XM_004034823.1"/>
</dbReference>
<dbReference type="PROSITE" id="PS51221">
    <property type="entry name" value="TTL"/>
    <property type="match status" value="1"/>
</dbReference>
<dbReference type="EMBL" id="GL983871">
    <property type="protein sequence ID" value="EGR31385.1"/>
    <property type="molecule type" value="Genomic_DNA"/>
</dbReference>
<sequence length="393" mass="46525">MQLNLDNLDKSIKILSQRETEELKKCITQKILGEKKIIINKNTLKFQQIHNHFEHNFHLSNKKALFYNLKQYYILIDNHNLIKQKIPLTFHIQNGENDIQYQQFLQTYKQREIENENNIWIIKPGESSNRGNGIQVLEDIRDINTLIKGREKHTNGNIKTFIIQKYIQNTLLYNKRKFDIRQFSLENLENKYIHLTNEAVQKKASGNFGKFEKGNKISFSNFEKYLKKIKNYSFSNIVQQMKNIANETICAAFTKIDPKKRSFSFELFGYDFMLDDNLNVQLLEINTNPSLTVSCNLMSRLIHNLIENTVRIAIDPLFPPPNIHLDHGKLKIDKEKFINSFEILFDSKDEGYRLEKLYENACKDIDIQLEKECENEEVYDEDEYEESDEDEDS</sequence>
<feature type="domain" description="ATP-grasp" evidence="3">
    <location>
        <begin position="78"/>
        <end position="314"/>
    </location>
</feature>
<proteinExistence type="predicted"/>
<dbReference type="Gene3D" id="3.30.470.20">
    <property type="entry name" value="ATP-grasp fold, B domain"/>
    <property type="match status" value="1"/>
</dbReference>
<dbReference type="SUPFAM" id="SSF56059">
    <property type="entry name" value="Glutathione synthetase ATP-binding domain-like"/>
    <property type="match status" value="1"/>
</dbReference>
<dbReference type="Proteomes" id="UP000008983">
    <property type="component" value="Unassembled WGS sequence"/>
</dbReference>
<dbReference type="PANTHER" id="PTHR46069:SF1">
    <property type="entry name" value="CHROMOSOME UNDETERMINED SCAFFOLD_125, WHOLE GENOME SHOTGUN SEQUENCE"/>
    <property type="match status" value="1"/>
</dbReference>
<dbReference type="GeneID" id="14907533"/>
<evidence type="ECO:0000256" key="2">
    <source>
        <dbReference type="SAM" id="MobiDB-lite"/>
    </source>
</evidence>
<evidence type="ECO:0000313" key="5">
    <source>
        <dbReference type="Proteomes" id="UP000008983"/>
    </source>
</evidence>
<reference evidence="4 5" key="1">
    <citation type="submission" date="2011-07" db="EMBL/GenBank/DDBJ databases">
        <authorList>
            <person name="Coyne R."/>
            <person name="Brami D."/>
            <person name="Johnson J."/>
            <person name="Hostetler J."/>
            <person name="Hannick L."/>
            <person name="Clark T."/>
            <person name="Cassidy-Hanley D."/>
            <person name="Inman J."/>
        </authorList>
    </citation>
    <scope>NUCLEOTIDE SEQUENCE [LARGE SCALE GENOMIC DNA]</scope>
    <source>
        <strain evidence="4 5">G5</strain>
    </source>
</reference>
<evidence type="ECO:0000259" key="3">
    <source>
        <dbReference type="PROSITE" id="PS50975"/>
    </source>
</evidence>
<keyword evidence="1" id="KW-0067">ATP-binding</keyword>
<dbReference type="Pfam" id="PF03133">
    <property type="entry name" value="TTL"/>
    <property type="match status" value="1"/>
</dbReference>
<dbReference type="GO" id="GO:0004835">
    <property type="term" value="F:tubulin-tyrosine ligase activity"/>
    <property type="evidence" value="ECO:0007669"/>
    <property type="project" value="UniProtKB-EC"/>
</dbReference>
<evidence type="ECO:0000313" key="4">
    <source>
        <dbReference type="EMBL" id="EGR31385.1"/>
    </source>
</evidence>
<dbReference type="eggNOG" id="KOG2157">
    <property type="taxonomic scope" value="Eukaryota"/>
</dbReference>
<dbReference type="PROSITE" id="PS50975">
    <property type="entry name" value="ATP_GRASP"/>
    <property type="match status" value="1"/>
</dbReference>
<evidence type="ECO:0000256" key="1">
    <source>
        <dbReference type="PROSITE-ProRule" id="PRU00409"/>
    </source>
</evidence>
<dbReference type="EC" id="6.3.2.25" evidence="4"/>
<dbReference type="InterPro" id="IPR011761">
    <property type="entry name" value="ATP-grasp"/>
</dbReference>
<feature type="region of interest" description="Disordered" evidence="2">
    <location>
        <begin position="374"/>
        <end position="393"/>
    </location>
</feature>
<keyword evidence="4" id="KW-0436">Ligase</keyword>
<dbReference type="InterPro" id="IPR004344">
    <property type="entry name" value="TTL/TTLL_fam"/>
</dbReference>
<dbReference type="InParanoid" id="G0QTR4"/>
<dbReference type="GO" id="GO:0005524">
    <property type="term" value="F:ATP binding"/>
    <property type="evidence" value="ECO:0007669"/>
    <property type="project" value="UniProtKB-UniRule"/>
</dbReference>
<protein>
    <submittedName>
        <fullName evidence="4">Tubulin-tyrosine ligase family protein, putative</fullName>
        <ecNumber evidence="4">6.3.2.25</ecNumber>
    </submittedName>
</protein>
<dbReference type="OrthoDB" id="196367at2759"/>